<dbReference type="Pfam" id="PF02771">
    <property type="entry name" value="Acyl-CoA_dh_N"/>
    <property type="match status" value="1"/>
</dbReference>
<dbReference type="CDD" id="cd00567">
    <property type="entry name" value="ACAD"/>
    <property type="match status" value="1"/>
</dbReference>
<dbReference type="EMBL" id="JACSQL010000004">
    <property type="protein sequence ID" value="MBD7968598.1"/>
    <property type="molecule type" value="Genomic_DNA"/>
</dbReference>
<evidence type="ECO:0000259" key="5">
    <source>
        <dbReference type="Pfam" id="PF02771"/>
    </source>
</evidence>
<dbReference type="InterPro" id="IPR037069">
    <property type="entry name" value="AcylCoA_DH/ox_N_sf"/>
</dbReference>
<accession>A0ABR8SYM4</accession>
<evidence type="ECO:0000256" key="2">
    <source>
        <dbReference type="ARBA" id="ARBA00023002"/>
    </source>
</evidence>
<sequence length="403" mass="44728">MSPFENSFIRTKKEQDILIRIRTIANRHIEGARLADEKNELNSALISDLLTEGYHTYSVPNEYGGAQISLPLFLMCQEQIAMVDGPAALAIGWHHITMFNLAFRRHWNESVFQCLCNDVIKKQALSNAADSESATGSPSRGGKPQTKARRNSHGYILSGRKTFTSLSTALSYFIVSATDEDTGEVSEYLIHKDMPGVLIEPTWNMAGMRGTASHDLVLKEVLLPEDALVFHRPQKPTGIPNVYLLNIPAVYLGIAQAARNEAVRFAASYQPNSLTHPILELPHIQQKLGQIELELTTARHFLYSVAERVERLGPSPAKEDLQQIAPDLGAAKVFAIQTALSVVDIAMRITGVHSLSMNSPLQRYYRDVRFGLHNPPMDDVVLGQLAKRFIAKHSAEYSSKSEA</sequence>
<comment type="caution">
    <text evidence="7">The sequence shown here is derived from an EMBL/GenBank/DDBJ whole genome shotgun (WGS) entry which is preliminary data.</text>
</comment>
<dbReference type="PANTHER" id="PTHR43884:SF25">
    <property type="entry name" value="ACYL-COA DEHYDROGENASE YDBM-RELATED"/>
    <property type="match status" value="1"/>
</dbReference>
<proteinExistence type="predicted"/>
<dbReference type="Pfam" id="PF08028">
    <property type="entry name" value="Acyl-CoA_dh_2"/>
    <property type="match status" value="1"/>
</dbReference>
<evidence type="ECO:0000313" key="7">
    <source>
        <dbReference type="EMBL" id="MBD7968598.1"/>
    </source>
</evidence>
<organism evidence="7 8">
    <name type="scientific">Paenibacillus gallinarum</name>
    <dbReference type="NCBI Taxonomy" id="2762232"/>
    <lineage>
        <taxon>Bacteria</taxon>
        <taxon>Bacillati</taxon>
        <taxon>Bacillota</taxon>
        <taxon>Bacilli</taxon>
        <taxon>Bacillales</taxon>
        <taxon>Paenibacillaceae</taxon>
        <taxon>Paenibacillus</taxon>
    </lineage>
</organism>
<feature type="domain" description="Acyl-CoA dehydrogenase/oxidase N-terminal" evidence="5">
    <location>
        <begin position="12"/>
        <end position="98"/>
    </location>
</feature>
<keyword evidence="2" id="KW-0560">Oxidoreductase</keyword>
<feature type="domain" description="Acyl-CoA oxidase/dehydrogenase middle" evidence="4">
    <location>
        <begin position="131"/>
        <end position="221"/>
    </location>
</feature>
<name>A0ABR8SYM4_9BACL</name>
<dbReference type="Proteomes" id="UP000608071">
    <property type="component" value="Unassembled WGS sequence"/>
</dbReference>
<dbReference type="SUPFAM" id="SSF47203">
    <property type="entry name" value="Acyl-CoA dehydrogenase C-terminal domain-like"/>
    <property type="match status" value="1"/>
</dbReference>
<dbReference type="InterPro" id="IPR036250">
    <property type="entry name" value="AcylCo_DH-like_C"/>
</dbReference>
<evidence type="ECO:0000256" key="1">
    <source>
        <dbReference type="ARBA" id="ARBA00022630"/>
    </source>
</evidence>
<evidence type="ECO:0000259" key="4">
    <source>
        <dbReference type="Pfam" id="PF02770"/>
    </source>
</evidence>
<evidence type="ECO:0000259" key="6">
    <source>
        <dbReference type="Pfam" id="PF08028"/>
    </source>
</evidence>
<keyword evidence="8" id="KW-1185">Reference proteome</keyword>
<feature type="domain" description="Acyl-CoA dehydrogenase C-terminal" evidence="6">
    <location>
        <begin position="248"/>
        <end position="370"/>
    </location>
</feature>
<dbReference type="Gene3D" id="1.20.140.10">
    <property type="entry name" value="Butyryl-CoA Dehydrogenase, subunit A, domain 3"/>
    <property type="match status" value="1"/>
</dbReference>
<dbReference type="Gene3D" id="1.10.540.10">
    <property type="entry name" value="Acyl-CoA dehydrogenase/oxidase, N-terminal domain"/>
    <property type="match status" value="1"/>
</dbReference>
<dbReference type="Pfam" id="PF02770">
    <property type="entry name" value="Acyl-CoA_dh_M"/>
    <property type="match status" value="1"/>
</dbReference>
<dbReference type="PIRSF" id="PIRSF016578">
    <property type="entry name" value="HsaA"/>
    <property type="match status" value="1"/>
</dbReference>
<dbReference type="PANTHER" id="PTHR43884">
    <property type="entry name" value="ACYL-COA DEHYDROGENASE"/>
    <property type="match status" value="1"/>
</dbReference>
<dbReference type="InterPro" id="IPR013786">
    <property type="entry name" value="AcylCoA_DH/ox_N"/>
</dbReference>
<reference evidence="7 8" key="1">
    <citation type="submission" date="2020-08" db="EMBL/GenBank/DDBJ databases">
        <title>A Genomic Blueprint of the Chicken Gut Microbiome.</title>
        <authorList>
            <person name="Gilroy R."/>
            <person name="Ravi A."/>
            <person name="Getino M."/>
            <person name="Pursley I."/>
            <person name="Horton D.L."/>
            <person name="Alikhan N.-F."/>
            <person name="Baker D."/>
            <person name="Gharbi K."/>
            <person name="Hall N."/>
            <person name="Watson M."/>
            <person name="Adriaenssens E.M."/>
            <person name="Foster-Nyarko E."/>
            <person name="Jarju S."/>
            <person name="Secka A."/>
            <person name="Antonio M."/>
            <person name="Oren A."/>
            <person name="Chaudhuri R."/>
            <person name="La Ragione R.M."/>
            <person name="Hildebrand F."/>
            <person name="Pallen M.J."/>
        </authorList>
    </citation>
    <scope>NUCLEOTIDE SEQUENCE [LARGE SCALE GENOMIC DNA]</scope>
    <source>
        <strain evidence="7 8">Sa2BVA9</strain>
    </source>
</reference>
<feature type="region of interest" description="Disordered" evidence="3">
    <location>
        <begin position="127"/>
        <end position="151"/>
    </location>
</feature>
<keyword evidence="1" id="KW-0285">Flavoprotein</keyword>
<dbReference type="InterPro" id="IPR006091">
    <property type="entry name" value="Acyl-CoA_Oxase/DH_mid-dom"/>
</dbReference>
<gene>
    <name evidence="7" type="ORF">H9647_11045</name>
</gene>
<dbReference type="Gene3D" id="2.40.110.10">
    <property type="entry name" value="Butyryl-CoA Dehydrogenase, subunit A, domain 2"/>
    <property type="match status" value="1"/>
</dbReference>
<dbReference type="RefSeq" id="WP_191799848.1">
    <property type="nucleotide sequence ID" value="NZ_JACSQL010000004.1"/>
</dbReference>
<protein>
    <submittedName>
        <fullName evidence="7">Acyl-CoA/acyl-ACP dehydrogenase</fullName>
    </submittedName>
</protein>
<evidence type="ECO:0000256" key="3">
    <source>
        <dbReference type="SAM" id="MobiDB-lite"/>
    </source>
</evidence>
<feature type="compositionally biased region" description="Polar residues" evidence="3">
    <location>
        <begin position="127"/>
        <end position="138"/>
    </location>
</feature>
<dbReference type="InterPro" id="IPR046373">
    <property type="entry name" value="Acyl-CoA_Oxase/DH_mid-dom_sf"/>
</dbReference>
<evidence type="ECO:0000313" key="8">
    <source>
        <dbReference type="Proteomes" id="UP000608071"/>
    </source>
</evidence>
<dbReference type="SUPFAM" id="SSF56645">
    <property type="entry name" value="Acyl-CoA dehydrogenase NM domain-like"/>
    <property type="match status" value="1"/>
</dbReference>
<dbReference type="InterPro" id="IPR013107">
    <property type="entry name" value="Acyl-CoA_DH_C"/>
</dbReference>
<dbReference type="InterPro" id="IPR009100">
    <property type="entry name" value="AcylCoA_DH/oxidase_NM_dom_sf"/>
</dbReference>